<proteinExistence type="predicted"/>
<dbReference type="EMBL" id="NQVE01000156">
    <property type="protein sequence ID" value="RAL43358.1"/>
    <property type="molecule type" value="Genomic_DNA"/>
</dbReference>
<evidence type="ECO:0000256" key="1">
    <source>
        <dbReference type="ARBA" id="ARBA00004370"/>
    </source>
</evidence>
<accession>A0A328DFP0</accession>
<sequence>MTVAGGVNFKRQKTPYRPSPAPSSVGSYYSSGDDAEAQRRKCRPRCTKCCAWTSLAIGAAALFALACSLVFYSFLVANVPRVFVKNLEVHSVTVGKDAKGDATLAADVTVVLNVTNANGKIWFVYGPLTADVALDGVNLARSEVAAFRQEARNTTAVAVRSRVEALEIEEADGDDLVSNSARRVLTLDVWLSGLVEYHVRERVVSGCPFKVMCQHAPQSVLDSGLGFECNVRMSPL</sequence>
<evidence type="ECO:0008006" key="7">
    <source>
        <dbReference type="Google" id="ProtNLM"/>
    </source>
</evidence>
<dbReference type="PANTHER" id="PTHR31234:SF32">
    <property type="entry name" value="LATE EMBRYOGENESIS ABUNDANT (LEA) HYDROXYPROLINE-RICH GLYCOPROTEIN FAMILY"/>
    <property type="match status" value="1"/>
</dbReference>
<keyword evidence="6" id="KW-1185">Reference proteome</keyword>
<feature type="compositionally biased region" description="Low complexity" evidence="3">
    <location>
        <begin position="22"/>
        <end position="32"/>
    </location>
</feature>
<reference evidence="5 6" key="1">
    <citation type="submission" date="2018-06" db="EMBL/GenBank/DDBJ databases">
        <title>The Genome of Cuscuta australis (Dodder) Provides Insight into the Evolution of Plant Parasitism.</title>
        <authorList>
            <person name="Liu H."/>
        </authorList>
    </citation>
    <scope>NUCLEOTIDE SEQUENCE [LARGE SCALE GENOMIC DNA]</scope>
    <source>
        <strain evidence="6">cv. Yunnan</strain>
        <tissue evidence="5">Vines</tissue>
    </source>
</reference>
<gene>
    <name evidence="5" type="ORF">DM860_012499</name>
</gene>
<dbReference type="PANTHER" id="PTHR31234">
    <property type="entry name" value="LATE EMBRYOGENESIS ABUNDANT (LEA) HYDROXYPROLINE-RICH GLYCOPROTEIN FAMILY"/>
    <property type="match status" value="1"/>
</dbReference>
<dbReference type="InterPro" id="IPR044839">
    <property type="entry name" value="NDR1-like"/>
</dbReference>
<dbReference type="AlphaFoldDB" id="A0A328DFP0"/>
<protein>
    <recommendedName>
        <fullName evidence="7">Late embryogenesis abundant protein LEA-2 subgroup domain-containing protein</fullName>
    </recommendedName>
</protein>
<comment type="subcellular location">
    <subcellularLocation>
        <location evidence="1">Membrane</location>
    </subcellularLocation>
</comment>
<keyword evidence="2 4" id="KW-0472">Membrane</keyword>
<comment type="caution">
    <text evidence="5">The sequence shown here is derived from an EMBL/GenBank/DDBJ whole genome shotgun (WGS) entry which is preliminary data.</text>
</comment>
<evidence type="ECO:0000256" key="4">
    <source>
        <dbReference type="SAM" id="Phobius"/>
    </source>
</evidence>
<evidence type="ECO:0000256" key="2">
    <source>
        <dbReference type="ARBA" id="ARBA00023136"/>
    </source>
</evidence>
<feature type="region of interest" description="Disordered" evidence="3">
    <location>
        <begin position="1"/>
        <end position="32"/>
    </location>
</feature>
<keyword evidence="4" id="KW-0812">Transmembrane</keyword>
<keyword evidence="4" id="KW-1133">Transmembrane helix</keyword>
<evidence type="ECO:0000313" key="5">
    <source>
        <dbReference type="EMBL" id="RAL43358.1"/>
    </source>
</evidence>
<dbReference type="GO" id="GO:0098542">
    <property type="term" value="P:defense response to other organism"/>
    <property type="evidence" value="ECO:0007669"/>
    <property type="project" value="InterPro"/>
</dbReference>
<evidence type="ECO:0000256" key="3">
    <source>
        <dbReference type="SAM" id="MobiDB-lite"/>
    </source>
</evidence>
<feature type="transmembrane region" description="Helical" evidence="4">
    <location>
        <begin position="49"/>
        <end position="75"/>
    </location>
</feature>
<dbReference type="Proteomes" id="UP000249390">
    <property type="component" value="Unassembled WGS sequence"/>
</dbReference>
<name>A0A328DFP0_9ASTE</name>
<evidence type="ECO:0000313" key="6">
    <source>
        <dbReference type="Proteomes" id="UP000249390"/>
    </source>
</evidence>
<dbReference type="GO" id="GO:0005886">
    <property type="term" value="C:plasma membrane"/>
    <property type="evidence" value="ECO:0007669"/>
    <property type="project" value="TreeGrafter"/>
</dbReference>
<organism evidence="5 6">
    <name type="scientific">Cuscuta australis</name>
    <dbReference type="NCBI Taxonomy" id="267555"/>
    <lineage>
        <taxon>Eukaryota</taxon>
        <taxon>Viridiplantae</taxon>
        <taxon>Streptophyta</taxon>
        <taxon>Embryophyta</taxon>
        <taxon>Tracheophyta</taxon>
        <taxon>Spermatophyta</taxon>
        <taxon>Magnoliopsida</taxon>
        <taxon>eudicotyledons</taxon>
        <taxon>Gunneridae</taxon>
        <taxon>Pentapetalae</taxon>
        <taxon>asterids</taxon>
        <taxon>lamiids</taxon>
        <taxon>Solanales</taxon>
        <taxon>Convolvulaceae</taxon>
        <taxon>Cuscuteae</taxon>
        <taxon>Cuscuta</taxon>
        <taxon>Cuscuta subgen. Grammica</taxon>
        <taxon>Cuscuta sect. Cleistogrammica</taxon>
    </lineage>
</organism>